<accession>A0A9J7XFR6</accession>
<dbReference type="InterPro" id="IPR036048">
    <property type="entry name" value="Interleukin_8-like_sf"/>
</dbReference>
<sequence>MNSLTFWAGALLLLSVSLWSFTTAQDDGAADCCLSTSNRRIPQKVVKSFTIQTGDGPCRIPATIFVTKKGLKLCAPFPSDDNWVSPLIDYILAGPVKKHQKSRGKKQRQQVKVHISLENALYETSRHAINVDILLQGLTIYTIPTI</sequence>
<dbReference type="GeneTree" id="ENSGT01030000234821"/>
<name>A0A9J7XFR6_CYPCA</name>
<feature type="chain" id="PRO_5039926120" evidence="2">
    <location>
        <begin position="25"/>
        <end position="146"/>
    </location>
</feature>
<keyword evidence="5" id="KW-1185">Reference proteome</keyword>
<proteinExistence type="predicted"/>
<evidence type="ECO:0000259" key="3">
    <source>
        <dbReference type="SMART" id="SM00199"/>
    </source>
</evidence>
<dbReference type="SMART" id="SM00199">
    <property type="entry name" value="SCY"/>
    <property type="match status" value="1"/>
</dbReference>
<feature type="signal peptide" evidence="2">
    <location>
        <begin position="1"/>
        <end position="24"/>
    </location>
</feature>
<organism evidence="4 5">
    <name type="scientific">Cyprinus carpio carpio</name>
    <dbReference type="NCBI Taxonomy" id="630221"/>
    <lineage>
        <taxon>Eukaryota</taxon>
        <taxon>Metazoa</taxon>
        <taxon>Chordata</taxon>
        <taxon>Craniata</taxon>
        <taxon>Vertebrata</taxon>
        <taxon>Euteleostomi</taxon>
        <taxon>Actinopterygii</taxon>
        <taxon>Neopterygii</taxon>
        <taxon>Teleostei</taxon>
        <taxon>Ostariophysi</taxon>
        <taxon>Cypriniformes</taxon>
        <taxon>Cyprinidae</taxon>
        <taxon>Cyprininae</taxon>
        <taxon>Cyprinus</taxon>
    </lineage>
</organism>
<keyword evidence="2" id="KW-0732">Signal</keyword>
<dbReference type="Proteomes" id="UP001108240">
    <property type="component" value="Unplaced"/>
</dbReference>
<dbReference type="GO" id="GO:0008009">
    <property type="term" value="F:chemokine activity"/>
    <property type="evidence" value="ECO:0007669"/>
    <property type="project" value="InterPro"/>
</dbReference>
<evidence type="ECO:0000256" key="2">
    <source>
        <dbReference type="SAM" id="SignalP"/>
    </source>
</evidence>
<dbReference type="InterPro" id="IPR001811">
    <property type="entry name" value="Chemokine_IL8-like_dom"/>
</dbReference>
<dbReference type="PANTHER" id="PTHR12015:SF108">
    <property type="entry name" value="C-C MOTIF CHEMOKINE 20"/>
    <property type="match status" value="1"/>
</dbReference>
<reference evidence="4" key="2">
    <citation type="submission" date="2025-09" db="UniProtKB">
        <authorList>
            <consortium name="Ensembl"/>
        </authorList>
    </citation>
    <scope>IDENTIFICATION</scope>
</reference>
<protein>
    <submittedName>
        <fullName evidence="4">Chemokine (C-C motif) ligand 19b</fullName>
    </submittedName>
</protein>
<evidence type="ECO:0000256" key="1">
    <source>
        <dbReference type="ARBA" id="ARBA00022514"/>
    </source>
</evidence>
<dbReference type="GO" id="GO:0005615">
    <property type="term" value="C:extracellular space"/>
    <property type="evidence" value="ECO:0007669"/>
    <property type="project" value="UniProtKB-KW"/>
</dbReference>
<feature type="domain" description="Chemokine interleukin-8-like" evidence="3">
    <location>
        <begin position="29"/>
        <end position="91"/>
    </location>
</feature>
<evidence type="ECO:0000313" key="4">
    <source>
        <dbReference type="Ensembl" id="ENSCCRP00000106294.1"/>
    </source>
</evidence>
<dbReference type="Ensembl" id="ENSCCRT00000188235.1">
    <property type="protein sequence ID" value="ENSCCRP00000106294.1"/>
    <property type="gene ID" value="ENSCCRG00000019122.2"/>
</dbReference>
<dbReference type="Pfam" id="PF00048">
    <property type="entry name" value="IL8"/>
    <property type="match status" value="1"/>
</dbReference>
<dbReference type="InterPro" id="IPR039809">
    <property type="entry name" value="Chemokine_b/g/d"/>
</dbReference>
<dbReference type="SUPFAM" id="SSF54117">
    <property type="entry name" value="Interleukin 8-like chemokines"/>
    <property type="match status" value="1"/>
</dbReference>
<dbReference type="AlphaFoldDB" id="A0A9J7XFR6"/>
<keyword evidence="1" id="KW-0202">Cytokine</keyword>
<reference evidence="4" key="1">
    <citation type="submission" date="2025-08" db="UniProtKB">
        <authorList>
            <consortium name="Ensembl"/>
        </authorList>
    </citation>
    <scope>IDENTIFICATION</scope>
</reference>
<dbReference type="Gene3D" id="2.40.50.40">
    <property type="match status" value="1"/>
</dbReference>
<evidence type="ECO:0000313" key="5">
    <source>
        <dbReference type="Proteomes" id="UP001108240"/>
    </source>
</evidence>
<dbReference type="GO" id="GO:0006955">
    <property type="term" value="P:immune response"/>
    <property type="evidence" value="ECO:0007669"/>
    <property type="project" value="InterPro"/>
</dbReference>
<dbReference type="PANTHER" id="PTHR12015">
    <property type="entry name" value="SMALL INDUCIBLE CYTOKINE A"/>
    <property type="match status" value="1"/>
</dbReference>